<dbReference type="InterPro" id="IPR050425">
    <property type="entry name" value="NAD(P)_dehydrat-like"/>
</dbReference>
<dbReference type="PANTHER" id="PTHR10366:SF564">
    <property type="entry name" value="STEROL-4-ALPHA-CARBOXYLATE 3-DEHYDROGENASE, DECARBOXYLATING"/>
    <property type="match status" value="1"/>
</dbReference>
<dbReference type="Proteomes" id="UP000780875">
    <property type="component" value="Unassembled WGS sequence"/>
</dbReference>
<evidence type="ECO:0000259" key="3">
    <source>
        <dbReference type="Pfam" id="PF01370"/>
    </source>
</evidence>
<gene>
    <name evidence="4" type="ORF">K8U61_05885</name>
</gene>
<dbReference type="RefSeq" id="WP_224122061.1">
    <property type="nucleotide sequence ID" value="NZ_JAIQZJ010000002.1"/>
</dbReference>
<keyword evidence="1" id="KW-0560">Oxidoreductase</keyword>
<dbReference type="EMBL" id="JAIQZJ010000002">
    <property type="protein sequence ID" value="MBZ5737685.1"/>
    <property type="molecule type" value="Genomic_DNA"/>
</dbReference>
<sequence>MSRILVTGGSGYLGSHTIVAALRAGYDVRATVRDLARTDEVRATVGADVEVVAADLMDDAGWAAAVDGVDGVLHVASPIPLAQPEDPDELVVPAREGTLRVLRAARAGGVRRVVLTSSFAAIGYGRSVGRPWTEDDWTEPGDTLAPYPLSKVVAERAAWDDVAEHGAPELVVLNPTGIFGPLLSANVGSSAGLVIGMLGGRFAEAPRQSFGIADVRDVAEAHVRALEVPEAAGRRFLLTSPPATSWLGLADTLRERFGELAAQAPTREVDGDPVPVNEFDVSRARAVLGWDPRPSADTIADTVTSLQRVGLLA</sequence>
<dbReference type="Gene3D" id="3.40.50.720">
    <property type="entry name" value="NAD(P)-binding Rossmann-like Domain"/>
    <property type="match status" value="1"/>
</dbReference>
<evidence type="ECO:0000313" key="5">
    <source>
        <dbReference type="Proteomes" id="UP000780875"/>
    </source>
</evidence>
<dbReference type="InterPro" id="IPR001509">
    <property type="entry name" value="Epimerase_deHydtase"/>
</dbReference>
<dbReference type="Pfam" id="PF01370">
    <property type="entry name" value="Epimerase"/>
    <property type="match status" value="1"/>
</dbReference>
<accession>A0ABS7U9Y5</accession>
<comment type="caution">
    <text evidence="4">The sequence shown here is derived from an EMBL/GenBank/DDBJ whole genome shotgun (WGS) entry which is preliminary data.</text>
</comment>
<reference evidence="4 5" key="1">
    <citation type="submission" date="2021-09" db="EMBL/GenBank/DDBJ databases">
        <title>Whole genome sequence of Nocardioides sp. GBK3QG-3.</title>
        <authorList>
            <person name="Tuo L."/>
        </authorList>
    </citation>
    <scope>NUCLEOTIDE SEQUENCE [LARGE SCALE GENOMIC DNA]</scope>
    <source>
        <strain evidence="4 5">GBK3QG-3</strain>
    </source>
</reference>
<evidence type="ECO:0000256" key="1">
    <source>
        <dbReference type="ARBA" id="ARBA00023002"/>
    </source>
</evidence>
<name>A0ABS7U9Y5_9ACTN</name>
<proteinExistence type="inferred from homology"/>
<keyword evidence="5" id="KW-1185">Reference proteome</keyword>
<dbReference type="InterPro" id="IPR036291">
    <property type="entry name" value="NAD(P)-bd_dom_sf"/>
</dbReference>
<evidence type="ECO:0000313" key="4">
    <source>
        <dbReference type="EMBL" id="MBZ5737685.1"/>
    </source>
</evidence>
<dbReference type="PANTHER" id="PTHR10366">
    <property type="entry name" value="NAD DEPENDENT EPIMERASE/DEHYDRATASE"/>
    <property type="match status" value="1"/>
</dbReference>
<evidence type="ECO:0000256" key="2">
    <source>
        <dbReference type="ARBA" id="ARBA00023445"/>
    </source>
</evidence>
<comment type="similarity">
    <text evidence="2">Belongs to the NAD(P)-dependent epimerase/dehydratase family. Dihydroflavonol-4-reductase subfamily.</text>
</comment>
<organism evidence="4 5">
    <name type="scientific">Nocardioides mangrovi</name>
    <dbReference type="NCBI Taxonomy" id="2874580"/>
    <lineage>
        <taxon>Bacteria</taxon>
        <taxon>Bacillati</taxon>
        <taxon>Actinomycetota</taxon>
        <taxon>Actinomycetes</taxon>
        <taxon>Propionibacteriales</taxon>
        <taxon>Nocardioidaceae</taxon>
        <taxon>Nocardioides</taxon>
    </lineage>
</organism>
<dbReference type="SUPFAM" id="SSF51735">
    <property type="entry name" value="NAD(P)-binding Rossmann-fold domains"/>
    <property type="match status" value="1"/>
</dbReference>
<protein>
    <submittedName>
        <fullName evidence="4">NAD-dependent epimerase/dehydratase family protein</fullName>
    </submittedName>
</protein>
<feature type="domain" description="NAD-dependent epimerase/dehydratase" evidence="3">
    <location>
        <begin position="4"/>
        <end position="232"/>
    </location>
</feature>